<comment type="caution">
    <text evidence="1">The sequence shown here is derived from an EMBL/GenBank/DDBJ whole genome shotgun (WGS) entry which is preliminary data.</text>
</comment>
<accession>A0AAX2CML0</accession>
<reference evidence="1 2" key="1">
    <citation type="submission" date="2016-08" db="EMBL/GenBank/DDBJ databases">
        <authorList>
            <person name="Loux V."/>
            <person name="Rue O."/>
        </authorList>
    </citation>
    <scope>NUCLEOTIDE SEQUENCE [LARGE SCALE GENOMIC DNA]</scope>
    <source>
        <strain evidence="1 2">AFSSA_08CEB44bac</strain>
    </source>
</reference>
<gene>
    <name evidence="1" type="ORF">BCB44BAC_04005</name>
</gene>
<protein>
    <recommendedName>
        <fullName evidence="3">DUF3055 domain-containing protein</fullName>
    </recommendedName>
</protein>
<evidence type="ECO:0008006" key="3">
    <source>
        <dbReference type="Google" id="ProtNLM"/>
    </source>
</evidence>
<evidence type="ECO:0000313" key="2">
    <source>
        <dbReference type="Proteomes" id="UP000242164"/>
    </source>
</evidence>
<proteinExistence type="predicted"/>
<name>A0AAX2CML0_9BACI</name>
<dbReference type="Proteomes" id="UP000242164">
    <property type="component" value="Unassembled WGS sequence"/>
</dbReference>
<dbReference type="EMBL" id="FMIK01000052">
    <property type="protein sequence ID" value="SCM04614.1"/>
    <property type="molecule type" value="Genomic_DNA"/>
</dbReference>
<dbReference type="Pfam" id="PF11256">
    <property type="entry name" value="SAV0927-like"/>
    <property type="match status" value="1"/>
</dbReference>
<dbReference type="InterPro" id="IPR021415">
    <property type="entry name" value="SAV0927-like"/>
</dbReference>
<dbReference type="AlphaFoldDB" id="A0AAX2CML0"/>
<sequence>MQGMEERFFLYDDTVATKTRFVSFMGENERHDLALLYSDRHYGKTIVLDMQRNKFAIIGTDDLNEPGYLEHAFSVSEEIAEELRSFLFELI</sequence>
<organism evidence="1 2">
    <name type="scientific">Bacillus cytotoxicus</name>
    <dbReference type="NCBI Taxonomy" id="580165"/>
    <lineage>
        <taxon>Bacteria</taxon>
        <taxon>Bacillati</taxon>
        <taxon>Bacillota</taxon>
        <taxon>Bacilli</taxon>
        <taxon>Bacillales</taxon>
        <taxon>Bacillaceae</taxon>
        <taxon>Bacillus</taxon>
        <taxon>Bacillus cereus group</taxon>
    </lineage>
</organism>
<evidence type="ECO:0000313" key="1">
    <source>
        <dbReference type="EMBL" id="SCM04614.1"/>
    </source>
</evidence>